<dbReference type="KEGG" id="aaf:AURANDRAFT_58715"/>
<dbReference type="KEGG" id="aaf:AURANDRAFT_59666"/>
<evidence type="ECO:0000313" key="3">
    <source>
        <dbReference type="EMBL" id="EGB03172.1"/>
    </source>
</evidence>
<dbReference type="CDD" id="cd07572">
    <property type="entry name" value="nit"/>
    <property type="match status" value="1"/>
</dbReference>
<dbReference type="PROSITE" id="PS50263">
    <property type="entry name" value="CN_HYDROLASE"/>
    <property type="match status" value="1"/>
</dbReference>
<dbReference type="PANTHER" id="PTHR23088">
    <property type="entry name" value="NITRILASE-RELATED"/>
    <property type="match status" value="1"/>
</dbReference>
<feature type="domain" description="CN hydrolase" evidence="2">
    <location>
        <begin position="10"/>
        <end position="274"/>
    </location>
</feature>
<dbReference type="eggNOG" id="KOG0807">
    <property type="taxonomic scope" value="Eukaryota"/>
</dbReference>
<dbReference type="AlphaFoldDB" id="F0Y082"/>
<organism evidence="5">
    <name type="scientific">Aureococcus anophagefferens</name>
    <name type="common">Harmful bloom alga</name>
    <dbReference type="NCBI Taxonomy" id="44056"/>
    <lineage>
        <taxon>Eukaryota</taxon>
        <taxon>Sar</taxon>
        <taxon>Stramenopiles</taxon>
        <taxon>Ochrophyta</taxon>
        <taxon>Pelagophyceae</taxon>
        <taxon>Pelagomonadales</taxon>
        <taxon>Pelagomonadaceae</taxon>
        <taxon>Aureococcus</taxon>
    </lineage>
</organism>
<dbReference type="GeneID" id="20222823"/>
<evidence type="ECO:0000313" key="4">
    <source>
        <dbReference type="EMBL" id="EGB11480.1"/>
    </source>
</evidence>
<dbReference type="Pfam" id="PF00795">
    <property type="entry name" value="CN_hydrolase"/>
    <property type="match status" value="1"/>
</dbReference>
<keyword evidence="1" id="KW-0378">Hydrolase</keyword>
<reference evidence="4 5" key="1">
    <citation type="journal article" date="2011" name="Proc. Natl. Acad. Sci. U.S.A.">
        <title>Niche of harmful alga Aureococcus anophagefferens revealed through ecogenomics.</title>
        <authorList>
            <person name="Gobler C.J."/>
            <person name="Berry D.L."/>
            <person name="Dyhrman S.T."/>
            <person name="Wilhelm S.W."/>
            <person name="Salamov A."/>
            <person name="Lobanov A.V."/>
            <person name="Zhang Y."/>
            <person name="Collier J.L."/>
            <person name="Wurch L.L."/>
            <person name="Kustka A.B."/>
            <person name="Dill B.D."/>
            <person name="Shah M."/>
            <person name="VerBerkmoes N.C."/>
            <person name="Kuo A."/>
            <person name="Terry A."/>
            <person name="Pangilinan J."/>
            <person name="Lindquist E.A."/>
            <person name="Lucas S."/>
            <person name="Paulsen I.T."/>
            <person name="Hattenrath-Lehmann T.K."/>
            <person name="Talmage S.C."/>
            <person name="Walker E.A."/>
            <person name="Koch F."/>
            <person name="Burson A.M."/>
            <person name="Marcoval M.A."/>
            <person name="Tang Y.Z."/>
            <person name="Lecleir G.R."/>
            <person name="Coyne K.J."/>
            <person name="Berg G.M."/>
            <person name="Bertrand E.M."/>
            <person name="Saito M.A."/>
            <person name="Gladyshev V.N."/>
            <person name="Grigoriev I.V."/>
        </authorList>
    </citation>
    <scope>NUCLEOTIDE SEQUENCE [LARGE SCALE GENOMIC DNA]</scope>
    <source>
        <strain evidence="5">CCMP 1984</strain>
        <strain evidence="4">CCMP1984</strain>
    </source>
</reference>
<dbReference type="InParanoid" id="F0Y082"/>
<dbReference type="EMBL" id="GL833122">
    <property type="protein sequence ID" value="EGB11480.1"/>
    <property type="molecule type" value="Genomic_DNA"/>
</dbReference>
<dbReference type="OrthoDB" id="10250282at2759"/>
<dbReference type="RefSeq" id="XP_009033842.1">
    <property type="nucleotide sequence ID" value="XM_009035594.1"/>
</dbReference>
<evidence type="ECO:0000256" key="1">
    <source>
        <dbReference type="ARBA" id="ARBA00022801"/>
    </source>
</evidence>
<proteinExistence type="predicted"/>
<dbReference type="OMA" id="KRESWGH"/>
<sequence length="303" mass="31597">MSAQLSRVLRRVGVGQLTATSDHASNLAAASQLCRQAKSAGACLLCLPEAFSFIGAAAAETVAQAEPLDGPRLGAYRALAREHGLWLSLGGFHEAGAPGGRVFNTHVVLDAAGATRAEYRKIHLFDVDVPDGPVLMESRSTAPGAAACVVVDASDELGFTFGLTTCYDLRFPELYVALARSSGCHAILAPSAFTRPTGAAHWHLLLRARAVESQAYVLAAAQSGTHNEKRASYGARPASFAVAGHALAVDPWGEVVGDCGPDASPALVTVDIDLDKIAKIRAKMPIQAHRRGDVLGLLQADAA</sequence>
<dbReference type="RefSeq" id="XP_009042124.1">
    <property type="nucleotide sequence ID" value="XM_009043876.1"/>
</dbReference>
<name>F0Y082_AURAN</name>
<dbReference type="InterPro" id="IPR036526">
    <property type="entry name" value="C-N_Hydrolase_sf"/>
</dbReference>
<dbReference type="EMBL" id="GL833186">
    <property type="protein sequence ID" value="EGB03172.1"/>
    <property type="molecule type" value="Genomic_DNA"/>
</dbReference>
<dbReference type="InterPro" id="IPR045254">
    <property type="entry name" value="Nit1/2_C-N_Hydrolase"/>
</dbReference>
<dbReference type="GeneID" id="20222650"/>
<dbReference type="PANTHER" id="PTHR23088:SF27">
    <property type="entry name" value="DEAMINATED GLUTATHIONE AMIDASE"/>
    <property type="match status" value="1"/>
</dbReference>
<evidence type="ECO:0000259" key="2">
    <source>
        <dbReference type="PROSITE" id="PS50263"/>
    </source>
</evidence>
<protein>
    <submittedName>
        <fullName evidence="4">Uncharacterized protein NIT1;1</fullName>
    </submittedName>
    <submittedName>
        <fullName evidence="3">Uncharacterized protein NIT1;2</fullName>
    </submittedName>
</protein>
<dbReference type="InterPro" id="IPR003010">
    <property type="entry name" value="C-N_Hydrolase"/>
</dbReference>
<keyword evidence="5" id="KW-1185">Reference proteome</keyword>
<evidence type="ECO:0000313" key="5">
    <source>
        <dbReference type="Proteomes" id="UP000002729"/>
    </source>
</evidence>
<accession>F0Y082</accession>
<dbReference type="Proteomes" id="UP000002729">
    <property type="component" value="Unassembled WGS sequence"/>
</dbReference>
<dbReference type="Gene3D" id="3.60.110.10">
    <property type="entry name" value="Carbon-nitrogen hydrolase"/>
    <property type="match status" value="1"/>
</dbReference>
<gene>
    <name evidence="4" type="primary">NIT1;1</name>
    <name evidence="3" type="synonym">NIT1;2</name>
    <name evidence="4" type="ORF">AURANDRAFT_58715</name>
    <name evidence="3" type="ORF">AURANDRAFT_59666</name>
</gene>
<dbReference type="SUPFAM" id="SSF56317">
    <property type="entry name" value="Carbon-nitrogen hydrolase"/>
    <property type="match status" value="1"/>
</dbReference>
<dbReference type="GO" id="GO:0016811">
    <property type="term" value="F:hydrolase activity, acting on carbon-nitrogen (but not peptide) bonds, in linear amides"/>
    <property type="evidence" value="ECO:0007669"/>
    <property type="project" value="InterPro"/>
</dbReference>